<dbReference type="Proteomes" id="UP000320643">
    <property type="component" value="Unassembled WGS sequence"/>
</dbReference>
<gene>
    <name evidence="2" type="ORF">FMM05_02160</name>
</gene>
<protein>
    <submittedName>
        <fullName evidence="2">Uncharacterized protein</fullName>
    </submittedName>
</protein>
<sequence>MKSSLIIAYLIVTGFCNAQQVPQFLQAAVNESRIDEGILKPMFSPQLSFYSKNYTRVFGRFNYTFDAQTSGQRNVYVSSDNKLYFGNINFITEMPIAGQLSTYNFNDADLITAVLSTISGDDLYKGLKFKLYSKK</sequence>
<organism evidence="2 3">
    <name type="scientific">Flavobacterium zepuense</name>
    <dbReference type="NCBI Taxonomy" id="2593302"/>
    <lineage>
        <taxon>Bacteria</taxon>
        <taxon>Pseudomonadati</taxon>
        <taxon>Bacteroidota</taxon>
        <taxon>Flavobacteriia</taxon>
        <taxon>Flavobacteriales</taxon>
        <taxon>Flavobacteriaceae</taxon>
        <taxon>Flavobacterium</taxon>
    </lineage>
</organism>
<reference evidence="2 3" key="1">
    <citation type="submission" date="2019-07" db="EMBL/GenBank/DDBJ databases">
        <title>Flavobacterium sp. nov., isolated from glacier ice.</title>
        <authorList>
            <person name="Liu Q."/>
            <person name="Xin Y.-H."/>
        </authorList>
    </citation>
    <scope>NUCLEOTIDE SEQUENCE [LARGE SCALE GENOMIC DNA]</scope>
    <source>
        <strain evidence="2 3">ZT4R6</strain>
    </source>
</reference>
<accession>A0A552VAG0</accession>
<proteinExistence type="predicted"/>
<dbReference type="AlphaFoldDB" id="A0A552VAG0"/>
<keyword evidence="1" id="KW-0732">Signal</keyword>
<keyword evidence="3" id="KW-1185">Reference proteome</keyword>
<evidence type="ECO:0000313" key="2">
    <source>
        <dbReference type="EMBL" id="TRW27466.1"/>
    </source>
</evidence>
<feature type="signal peptide" evidence="1">
    <location>
        <begin position="1"/>
        <end position="18"/>
    </location>
</feature>
<evidence type="ECO:0000313" key="3">
    <source>
        <dbReference type="Proteomes" id="UP000320643"/>
    </source>
</evidence>
<dbReference type="EMBL" id="VJVZ01000001">
    <property type="protein sequence ID" value="TRW27466.1"/>
    <property type="molecule type" value="Genomic_DNA"/>
</dbReference>
<evidence type="ECO:0000256" key="1">
    <source>
        <dbReference type="SAM" id="SignalP"/>
    </source>
</evidence>
<name>A0A552VAG0_9FLAO</name>
<feature type="chain" id="PRO_5022199327" evidence="1">
    <location>
        <begin position="19"/>
        <end position="135"/>
    </location>
</feature>
<comment type="caution">
    <text evidence="2">The sequence shown here is derived from an EMBL/GenBank/DDBJ whole genome shotgun (WGS) entry which is preliminary data.</text>
</comment>
<dbReference type="OrthoDB" id="1376909at2"/>
<dbReference type="RefSeq" id="WP_143371694.1">
    <property type="nucleotide sequence ID" value="NZ_VJVZ01000001.1"/>
</dbReference>